<dbReference type="EMBL" id="LR796388">
    <property type="protein sequence ID" value="CAB4141225.1"/>
    <property type="molecule type" value="Genomic_DNA"/>
</dbReference>
<organism evidence="1">
    <name type="scientific">uncultured Caudovirales phage</name>
    <dbReference type="NCBI Taxonomy" id="2100421"/>
    <lineage>
        <taxon>Viruses</taxon>
        <taxon>Duplodnaviria</taxon>
        <taxon>Heunggongvirae</taxon>
        <taxon>Uroviricota</taxon>
        <taxon>Caudoviricetes</taxon>
        <taxon>Peduoviridae</taxon>
        <taxon>Maltschvirus</taxon>
        <taxon>Maltschvirus maltsch</taxon>
    </lineage>
</organism>
<protein>
    <submittedName>
        <fullName evidence="1">Uncharacterized protein</fullName>
    </submittedName>
</protein>
<accession>A0A6J5M2R4</accession>
<reference evidence="1" key="1">
    <citation type="submission" date="2020-04" db="EMBL/GenBank/DDBJ databases">
        <authorList>
            <person name="Chiriac C."/>
            <person name="Salcher M."/>
            <person name="Ghai R."/>
            <person name="Kavagutti S V."/>
        </authorList>
    </citation>
    <scope>NUCLEOTIDE SEQUENCE</scope>
</reference>
<evidence type="ECO:0000313" key="1">
    <source>
        <dbReference type="EMBL" id="CAB4141225.1"/>
    </source>
</evidence>
<name>A0A6J5M2R4_9CAUD</name>
<sequence length="341" mass="39625">MKKFSQYIAEANPQVDQQYRQIALRVYNKIISKLKALASDKKASTNYISSVGSGFIGFDLYKLLDGESSLWNLQLDFIKEFPRWSGAFTAGNNINPSKIQIAILTSEFADKIIPKADSKNYKILFDAILKQQQTVKNIFVHEFIHFLDSKRYQSDRFAYRGTVQLSGAEYFNDPKELNAHTQEMISDIDNWFKSYYVSSVSALKTRIVKDFNSFKYSGEIDVKAIEKSRVFDDAWFSLDKIVSNYNMIVRYLDDRAFAMQSILEKLPGSKKSFMNNLTKENRKKVLVRLYQYYDEILKKRMLLLKDSLESLVKRLNNSDAIEVLKKFDTKLFNSLKDMGLK</sequence>
<gene>
    <name evidence="1" type="ORF">UFOVP410_64</name>
</gene>
<proteinExistence type="predicted"/>